<dbReference type="GO" id="GO:0005576">
    <property type="term" value="C:extracellular region"/>
    <property type="evidence" value="ECO:0007669"/>
    <property type="project" value="TreeGrafter"/>
</dbReference>
<dbReference type="Proteomes" id="UP000192520">
    <property type="component" value="Unassembled WGS sequence"/>
</dbReference>
<dbReference type="STRING" id="1968527.B5M47_00160"/>
<keyword evidence="3 6" id="KW-0133">Cell shape</keyword>
<evidence type="ECO:0000256" key="2">
    <source>
        <dbReference type="ARBA" id="ARBA00022679"/>
    </source>
</evidence>
<dbReference type="GO" id="GO:0016740">
    <property type="term" value="F:transferase activity"/>
    <property type="evidence" value="ECO:0007669"/>
    <property type="project" value="UniProtKB-KW"/>
</dbReference>
<evidence type="ECO:0000256" key="7">
    <source>
        <dbReference type="SAM" id="Phobius"/>
    </source>
</evidence>
<reference evidence="10" key="1">
    <citation type="submission" date="2017-03" db="EMBL/GenBank/DDBJ databases">
        <title>Novel pathways for hydrocarbon cycling and metabolic interdependencies in hydrothermal sediment communities.</title>
        <authorList>
            <person name="Dombrowski N."/>
            <person name="Seitz K."/>
            <person name="Teske A."/>
            <person name="Baker B."/>
        </authorList>
    </citation>
    <scope>NUCLEOTIDE SEQUENCE [LARGE SCALE GENOMIC DNA]</scope>
</reference>
<evidence type="ECO:0000259" key="8">
    <source>
        <dbReference type="PROSITE" id="PS52029"/>
    </source>
</evidence>
<feature type="active site" description="Proton donor/acceptor" evidence="6">
    <location>
        <position position="159"/>
    </location>
</feature>
<feature type="transmembrane region" description="Helical" evidence="7">
    <location>
        <begin position="20"/>
        <end position="42"/>
    </location>
</feature>
<dbReference type="UniPathway" id="UPA00219"/>
<keyword evidence="7" id="KW-1133">Transmembrane helix</keyword>
<evidence type="ECO:0000256" key="5">
    <source>
        <dbReference type="ARBA" id="ARBA00023316"/>
    </source>
</evidence>
<keyword evidence="7" id="KW-0472">Membrane</keyword>
<comment type="caution">
    <text evidence="9">The sequence shown here is derived from an EMBL/GenBank/DDBJ whole genome shotgun (WGS) entry which is preliminary data.</text>
</comment>
<dbReference type="InterPro" id="IPR050979">
    <property type="entry name" value="LD-transpeptidase"/>
</dbReference>
<protein>
    <recommendedName>
        <fullName evidence="8">L,D-TPase catalytic domain-containing protein</fullName>
    </recommendedName>
</protein>
<feature type="domain" description="L,D-TPase catalytic" evidence="8">
    <location>
        <begin position="80"/>
        <end position="199"/>
    </location>
</feature>
<dbReference type="GO" id="GO:0071555">
    <property type="term" value="P:cell wall organization"/>
    <property type="evidence" value="ECO:0007669"/>
    <property type="project" value="UniProtKB-UniRule"/>
</dbReference>
<evidence type="ECO:0000256" key="4">
    <source>
        <dbReference type="ARBA" id="ARBA00022984"/>
    </source>
</evidence>
<keyword evidence="7" id="KW-0812">Transmembrane</keyword>
<dbReference type="Gene3D" id="2.40.440.10">
    <property type="entry name" value="L,D-transpeptidase catalytic domain-like"/>
    <property type="match status" value="1"/>
</dbReference>
<evidence type="ECO:0000313" key="10">
    <source>
        <dbReference type="Proteomes" id="UP000192520"/>
    </source>
</evidence>
<sequence>MTMTTGLGIYDPPSVILMYWKILLGVLEIILVLAVGASMPVLPGGETDYGNFRALPPQGLVERIQINSPLAAPVKEDASFYVVVDVSENVEYVYKNGQLIMKSPVSTGSASRYKIPYYTPLGRWKIISKESSSGEYGPYFLRLARWQEGGYVRTDIGLHGTNEPQFLGRPASHGCIRHDNRVITQLYKLLPVGTVVETVE</sequence>
<accession>A0A1W9NZM3</accession>
<dbReference type="GO" id="GO:0071972">
    <property type="term" value="F:peptidoglycan L,D-transpeptidase activity"/>
    <property type="evidence" value="ECO:0007669"/>
    <property type="project" value="TreeGrafter"/>
</dbReference>
<dbReference type="GO" id="GO:0008360">
    <property type="term" value="P:regulation of cell shape"/>
    <property type="evidence" value="ECO:0007669"/>
    <property type="project" value="UniProtKB-UniRule"/>
</dbReference>
<dbReference type="AlphaFoldDB" id="A0A1W9NZM3"/>
<dbReference type="InterPro" id="IPR038063">
    <property type="entry name" value="Transpep_catalytic_dom"/>
</dbReference>
<dbReference type="SUPFAM" id="SSF141523">
    <property type="entry name" value="L,D-transpeptidase catalytic domain-like"/>
    <property type="match status" value="1"/>
</dbReference>
<feature type="active site" description="Nucleophile" evidence="6">
    <location>
        <position position="175"/>
    </location>
</feature>
<dbReference type="PROSITE" id="PS52029">
    <property type="entry name" value="LD_TPASE"/>
    <property type="match status" value="1"/>
</dbReference>
<keyword evidence="4 6" id="KW-0573">Peptidoglycan synthesis</keyword>
<name>A0A1W9NZM3_UNCC3</name>
<comment type="pathway">
    <text evidence="1 6">Cell wall biogenesis; peptidoglycan biosynthesis.</text>
</comment>
<gene>
    <name evidence="9" type="ORF">B5M47_00160</name>
</gene>
<dbReference type="InterPro" id="IPR005490">
    <property type="entry name" value="LD_TPept_cat_dom"/>
</dbReference>
<evidence type="ECO:0000256" key="1">
    <source>
        <dbReference type="ARBA" id="ARBA00004752"/>
    </source>
</evidence>
<organism evidence="9 10">
    <name type="scientific">candidate division CPR3 bacterium 4484_211</name>
    <dbReference type="NCBI Taxonomy" id="1968527"/>
    <lineage>
        <taxon>Bacteria</taxon>
        <taxon>Bacteria division CPR3</taxon>
    </lineage>
</organism>
<dbReference type="PANTHER" id="PTHR30582">
    <property type="entry name" value="L,D-TRANSPEPTIDASE"/>
    <property type="match status" value="1"/>
</dbReference>
<keyword evidence="5 6" id="KW-0961">Cell wall biogenesis/degradation</keyword>
<dbReference type="Pfam" id="PF03734">
    <property type="entry name" value="YkuD"/>
    <property type="match status" value="1"/>
</dbReference>
<dbReference type="GO" id="GO:0018104">
    <property type="term" value="P:peptidoglycan-protein cross-linking"/>
    <property type="evidence" value="ECO:0007669"/>
    <property type="project" value="TreeGrafter"/>
</dbReference>
<dbReference type="EMBL" id="MZGJ01000001">
    <property type="protein sequence ID" value="OQX51596.1"/>
    <property type="molecule type" value="Genomic_DNA"/>
</dbReference>
<evidence type="ECO:0000313" key="9">
    <source>
        <dbReference type="EMBL" id="OQX51596.1"/>
    </source>
</evidence>
<keyword evidence="2" id="KW-0808">Transferase</keyword>
<evidence type="ECO:0000256" key="6">
    <source>
        <dbReference type="PROSITE-ProRule" id="PRU01373"/>
    </source>
</evidence>
<proteinExistence type="predicted"/>
<dbReference type="CDD" id="cd16913">
    <property type="entry name" value="YkuD_like"/>
    <property type="match status" value="1"/>
</dbReference>
<evidence type="ECO:0000256" key="3">
    <source>
        <dbReference type="ARBA" id="ARBA00022960"/>
    </source>
</evidence>